<name>A0A9Q0I9N7_9TELE</name>
<dbReference type="EMBL" id="JANIIK010000114">
    <property type="protein sequence ID" value="KAJ3590829.1"/>
    <property type="molecule type" value="Genomic_DNA"/>
</dbReference>
<proteinExistence type="predicted"/>
<evidence type="ECO:0000313" key="3">
    <source>
        <dbReference type="Proteomes" id="UP001148018"/>
    </source>
</evidence>
<feature type="compositionally biased region" description="Basic and acidic residues" evidence="1">
    <location>
        <begin position="13"/>
        <end position="30"/>
    </location>
</feature>
<gene>
    <name evidence="2" type="ORF">NHX12_008777</name>
</gene>
<accession>A0A9Q0I9N7</accession>
<comment type="caution">
    <text evidence="2">The sequence shown here is derived from an EMBL/GenBank/DDBJ whole genome shotgun (WGS) entry which is preliminary data.</text>
</comment>
<dbReference type="Proteomes" id="UP001148018">
    <property type="component" value="Unassembled WGS sequence"/>
</dbReference>
<keyword evidence="3" id="KW-1185">Reference proteome</keyword>
<sequence length="71" mass="7398">MKSSAAPEGLSAHGDDTSRRHAAGVKESRWAEFLGPDSSPETQLAVPVQAARGEADSGPPVEDCVRGDSHK</sequence>
<organism evidence="2 3">
    <name type="scientific">Muraenolepis orangiensis</name>
    <name type="common">Patagonian moray cod</name>
    <dbReference type="NCBI Taxonomy" id="630683"/>
    <lineage>
        <taxon>Eukaryota</taxon>
        <taxon>Metazoa</taxon>
        <taxon>Chordata</taxon>
        <taxon>Craniata</taxon>
        <taxon>Vertebrata</taxon>
        <taxon>Euteleostomi</taxon>
        <taxon>Actinopterygii</taxon>
        <taxon>Neopterygii</taxon>
        <taxon>Teleostei</taxon>
        <taxon>Neoteleostei</taxon>
        <taxon>Acanthomorphata</taxon>
        <taxon>Zeiogadaria</taxon>
        <taxon>Gadariae</taxon>
        <taxon>Gadiformes</taxon>
        <taxon>Muraenolepidoidei</taxon>
        <taxon>Muraenolepididae</taxon>
        <taxon>Muraenolepis</taxon>
    </lineage>
</organism>
<protein>
    <submittedName>
        <fullName evidence="2">Uncharacterized protein</fullName>
    </submittedName>
</protein>
<reference evidence="2" key="1">
    <citation type="submission" date="2022-07" db="EMBL/GenBank/DDBJ databases">
        <title>Chromosome-level genome of Muraenolepis orangiensis.</title>
        <authorList>
            <person name="Kim J."/>
        </authorList>
    </citation>
    <scope>NUCLEOTIDE SEQUENCE</scope>
    <source>
        <strain evidence="2">KU_S4_2022</strain>
        <tissue evidence="2">Muscle</tissue>
    </source>
</reference>
<dbReference type="AlphaFoldDB" id="A0A9Q0I9N7"/>
<evidence type="ECO:0000313" key="2">
    <source>
        <dbReference type="EMBL" id="KAJ3590829.1"/>
    </source>
</evidence>
<evidence type="ECO:0000256" key="1">
    <source>
        <dbReference type="SAM" id="MobiDB-lite"/>
    </source>
</evidence>
<feature type="region of interest" description="Disordered" evidence="1">
    <location>
        <begin position="1"/>
        <end position="71"/>
    </location>
</feature>